<keyword evidence="3" id="KW-1185">Reference proteome</keyword>
<proteinExistence type="predicted"/>
<reference evidence="2" key="1">
    <citation type="submission" date="2018-08" db="EMBL/GenBank/DDBJ databases">
        <authorList>
            <person name="Guldener U."/>
        </authorList>
    </citation>
    <scope>NUCLEOTIDE SEQUENCE</scope>
    <source>
        <strain evidence="2">UB2</strain>
    </source>
</reference>
<comment type="caution">
    <text evidence="2">The sequence shown here is derived from an EMBL/GenBank/DDBJ whole genome shotgun (WGS) entry which is preliminary data.</text>
</comment>
<evidence type="ECO:0000313" key="3">
    <source>
        <dbReference type="Proteomes" id="UP000658997"/>
    </source>
</evidence>
<evidence type="ECO:0000256" key="1">
    <source>
        <dbReference type="SAM" id="MobiDB-lite"/>
    </source>
</evidence>
<accession>A0A8H8QM59</accession>
<dbReference type="EMBL" id="ULHB01000027">
    <property type="protein sequence ID" value="SYW77732.1"/>
    <property type="molecule type" value="Genomic_DNA"/>
</dbReference>
<name>A0A8H8QM59_9BASI</name>
<organism evidence="2 3">
    <name type="scientific">Ustilago bromivora</name>
    <dbReference type="NCBI Taxonomy" id="307758"/>
    <lineage>
        <taxon>Eukaryota</taxon>
        <taxon>Fungi</taxon>
        <taxon>Dikarya</taxon>
        <taxon>Basidiomycota</taxon>
        <taxon>Ustilaginomycotina</taxon>
        <taxon>Ustilaginomycetes</taxon>
        <taxon>Ustilaginales</taxon>
        <taxon>Ustilaginaceae</taxon>
        <taxon>Ustilago</taxon>
    </lineage>
</organism>
<sequence>MGLLNKFCGSSGTLSNRAPTSTTINDTLDVAQLKAELRELSPISEIAGDDAIAAANVEHALQKVEAAKAYLEAASAASAGAVAVGGRDEEGEPQGNVIKAEGMRETNEVAQASYNQKPQSPSSTS</sequence>
<dbReference type="Proteomes" id="UP000658997">
    <property type="component" value="Unassembled WGS sequence"/>
</dbReference>
<gene>
    <name evidence="2" type="ORF">UBRO2_01924</name>
</gene>
<feature type="region of interest" description="Disordered" evidence="1">
    <location>
        <begin position="83"/>
        <end position="125"/>
    </location>
</feature>
<feature type="compositionally biased region" description="Polar residues" evidence="1">
    <location>
        <begin position="108"/>
        <end position="125"/>
    </location>
</feature>
<evidence type="ECO:0000313" key="2">
    <source>
        <dbReference type="EMBL" id="SYW77732.1"/>
    </source>
</evidence>
<dbReference type="AlphaFoldDB" id="A0A8H8QM59"/>
<protein>
    <submittedName>
        <fullName evidence="2">Uncharacterized protein</fullName>
    </submittedName>
</protein>